<evidence type="ECO:0008006" key="6">
    <source>
        <dbReference type="Google" id="ProtNLM"/>
    </source>
</evidence>
<evidence type="ECO:0000313" key="5">
    <source>
        <dbReference type="Proteomes" id="UP001268542"/>
    </source>
</evidence>
<dbReference type="Proteomes" id="UP001268542">
    <property type="component" value="Unassembled WGS sequence"/>
</dbReference>
<keyword evidence="2" id="KW-1133">Transmembrane helix</keyword>
<reference evidence="4 5" key="1">
    <citation type="submission" date="2023-08" db="EMBL/GenBank/DDBJ databases">
        <title>Nocardioides seae sp. nov., a bacterium isolated from a soil.</title>
        <authorList>
            <person name="Wang X."/>
        </authorList>
    </citation>
    <scope>NUCLEOTIDE SEQUENCE [LARGE SCALE GENOMIC DNA]</scope>
    <source>
        <strain evidence="4 5">YZH12</strain>
    </source>
</reference>
<keyword evidence="2" id="KW-0472">Membrane</keyword>
<evidence type="ECO:0000256" key="2">
    <source>
        <dbReference type="SAM" id="Phobius"/>
    </source>
</evidence>
<feature type="chain" id="PRO_5046315175" description="Secreted protein" evidence="3">
    <location>
        <begin position="29"/>
        <end position="92"/>
    </location>
</feature>
<evidence type="ECO:0000256" key="3">
    <source>
        <dbReference type="SAM" id="SignalP"/>
    </source>
</evidence>
<comment type="caution">
    <text evidence="4">The sequence shown here is derived from an EMBL/GenBank/DDBJ whole genome shotgun (WGS) entry which is preliminary data.</text>
</comment>
<evidence type="ECO:0000313" key="4">
    <source>
        <dbReference type="EMBL" id="MDT9592349.1"/>
    </source>
</evidence>
<feature type="transmembrane region" description="Helical" evidence="2">
    <location>
        <begin position="31"/>
        <end position="48"/>
    </location>
</feature>
<gene>
    <name evidence="4" type="ORF">RDV89_04685</name>
</gene>
<feature type="compositionally biased region" description="Basic residues" evidence="1">
    <location>
        <begin position="65"/>
        <end position="74"/>
    </location>
</feature>
<feature type="compositionally biased region" description="Basic residues" evidence="1">
    <location>
        <begin position="82"/>
        <end position="92"/>
    </location>
</feature>
<name>A0ABU3PT42_9ACTN</name>
<accession>A0ABU3PT42</accession>
<feature type="region of interest" description="Disordered" evidence="1">
    <location>
        <begin position="53"/>
        <end position="92"/>
    </location>
</feature>
<feature type="signal peptide" evidence="3">
    <location>
        <begin position="1"/>
        <end position="28"/>
    </location>
</feature>
<organism evidence="4 5">
    <name type="scientific">Nocardioides imazamoxiresistens</name>
    <dbReference type="NCBI Taxonomy" id="3231893"/>
    <lineage>
        <taxon>Bacteria</taxon>
        <taxon>Bacillati</taxon>
        <taxon>Actinomycetota</taxon>
        <taxon>Actinomycetes</taxon>
        <taxon>Propionibacteriales</taxon>
        <taxon>Nocardioidaceae</taxon>
        <taxon>Nocardioides</taxon>
    </lineage>
</organism>
<keyword evidence="2" id="KW-0812">Transmembrane</keyword>
<proteinExistence type="predicted"/>
<keyword evidence="5" id="KW-1185">Reference proteome</keyword>
<sequence length="92" mass="9447">MTRLLSARVLTVLAALLTAWVAVGPAGAEPAALAAAVLLLALAALVPAPQLSGSLRRCDPAARSSRGRTARRRGRVTDVPGHPRRPRAPGLA</sequence>
<dbReference type="RefSeq" id="WP_315731781.1">
    <property type="nucleotide sequence ID" value="NZ_JAVYII010000002.1"/>
</dbReference>
<evidence type="ECO:0000256" key="1">
    <source>
        <dbReference type="SAM" id="MobiDB-lite"/>
    </source>
</evidence>
<protein>
    <recommendedName>
        <fullName evidence="6">Secreted protein</fullName>
    </recommendedName>
</protein>
<dbReference type="EMBL" id="JAVYII010000002">
    <property type="protein sequence ID" value="MDT9592349.1"/>
    <property type="molecule type" value="Genomic_DNA"/>
</dbReference>
<keyword evidence="3" id="KW-0732">Signal</keyword>